<name>A0A7R9FQY7_9CRUS</name>
<feature type="compositionally biased region" description="Basic and acidic residues" evidence="1">
    <location>
        <begin position="1"/>
        <end position="17"/>
    </location>
</feature>
<reference evidence="2" key="1">
    <citation type="submission" date="2020-11" db="EMBL/GenBank/DDBJ databases">
        <authorList>
            <person name="Tran Van P."/>
        </authorList>
    </citation>
    <scope>NUCLEOTIDE SEQUENCE</scope>
</reference>
<evidence type="ECO:0000313" key="2">
    <source>
        <dbReference type="EMBL" id="CAD7251668.1"/>
    </source>
</evidence>
<sequence length="113" mass="12982">MGLRNDDAIRPRTHPADDAFPAELHNRKVPRSVLRVCRRAGNVPQMKVGSDPPRYEKCEGEGERGLAKVRTNMERKDWTLEKGYREDGITTKFTYDHETNAYIFFGEGMAIKL</sequence>
<dbReference type="AlphaFoldDB" id="A0A7R9FQY7"/>
<keyword evidence="3" id="KW-1185">Reference proteome</keyword>
<feature type="region of interest" description="Disordered" evidence="1">
    <location>
        <begin position="1"/>
        <end position="24"/>
    </location>
</feature>
<evidence type="ECO:0000313" key="3">
    <source>
        <dbReference type="Proteomes" id="UP000677054"/>
    </source>
</evidence>
<proteinExistence type="predicted"/>
<organism evidence="2">
    <name type="scientific">Darwinula stevensoni</name>
    <dbReference type="NCBI Taxonomy" id="69355"/>
    <lineage>
        <taxon>Eukaryota</taxon>
        <taxon>Metazoa</taxon>
        <taxon>Ecdysozoa</taxon>
        <taxon>Arthropoda</taxon>
        <taxon>Crustacea</taxon>
        <taxon>Oligostraca</taxon>
        <taxon>Ostracoda</taxon>
        <taxon>Podocopa</taxon>
        <taxon>Podocopida</taxon>
        <taxon>Darwinulocopina</taxon>
        <taxon>Darwinuloidea</taxon>
        <taxon>Darwinulidae</taxon>
        <taxon>Darwinula</taxon>
    </lineage>
</organism>
<evidence type="ECO:0000256" key="1">
    <source>
        <dbReference type="SAM" id="MobiDB-lite"/>
    </source>
</evidence>
<dbReference type="Proteomes" id="UP000677054">
    <property type="component" value="Unassembled WGS sequence"/>
</dbReference>
<dbReference type="EMBL" id="LR903232">
    <property type="protein sequence ID" value="CAD7251668.1"/>
    <property type="molecule type" value="Genomic_DNA"/>
</dbReference>
<protein>
    <submittedName>
        <fullName evidence="2">Uncharacterized protein</fullName>
    </submittedName>
</protein>
<accession>A0A7R9FQY7</accession>
<dbReference type="EMBL" id="CAJPEV010003715">
    <property type="protein sequence ID" value="CAG0900395.1"/>
    <property type="molecule type" value="Genomic_DNA"/>
</dbReference>
<gene>
    <name evidence="2" type="ORF">DSTB1V02_LOCUS11430</name>
</gene>